<dbReference type="EMBL" id="VNIP01000004">
    <property type="protein sequence ID" value="KAA1183605.1"/>
    <property type="molecule type" value="Genomic_DNA"/>
</dbReference>
<comment type="caution">
    <text evidence="1">The sequence shown here is derived from an EMBL/GenBank/DDBJ whole genome shotgun (WGS) entry which is preliminary data.</text>
</comment>
<dbReference type="InterPro" id="IPR010642">
    <property type="entry name" value="Invasion_prot_B"/>
</dbReference>
<dbReference type="Proteomes" id="UP000323608">
    <property type="component" value="Unassembled WGS sequence"/>
</dbReference>
<reference evidence="1 2" key="1">
    <citation type="submission" date="2019-07" db="EMBL/GenBank/DDBJ databases">
        <title>The Draft Genome Sequence of Rhizobium tropici SARCC-755 Associated with Superior Nodulation on Pigeonpea (Cajanus cajan (L.) Millsp.).</title>
        <authorList>
            <person name="Bopape F.L."/>
            <person name="Hassen A.I."/>
            <person name="Swanevelder Z.H."/>
            <person name="Gwata E.T."/>
        </authorList>
    </citation>
    <scope>NUCLEOTIDE SEQUENCE [LARGE SCALE GENOMIC DNA]</scope>
    <source>
        <strain evidence="1 2">SARCC-755</strain>
    </source>
</reference>
<dbReference type="Pfam" id="PF06776">
    <property type="entry name" value="IalB"/>
    <property type="match status" value="1"/>
</dbReference>
<protein>
    <submittedName>
        <fullName evidence="1">Invasion associated locus B family protein</fullName>
    </submittedName>
</protein>
<accession>A0A5B0WB68</accession>
<name>A0A5B0WB68_RHITR</name>
<evidence type="ECO:0000313" key="2">
    <source>
        <dbReference type="Proteomes" id="UP000323608"/>
    </source>
</evidence>
<gene>
    <name evidence="1" type="ORF">FP026_06055</name>
</gene>
<dbReference type="OrthoDB" id="9814802at2"/>
<dbReference type="RefSeq" id="WP_149633737.1">
    <property type="nucleotide sequence ID" value="NZ_VNIP01000004.1"/>
</dbReference>
<dbReference type="Gene3D" id="2.60.40.1880">
    <property type="entry name" value="Invasion associated locus B (IalB) protein"/>
    <property type="match status" value="1"/>
</dbReference>
<organism evidence="1 2">
    <name type="scientific">Rhizobium tropici</name>
    <dbReference type="NCBI Taxonomy" id="398"/>
    <lineage>
        <taxon>Bacteria</taxon>
        <taxon>Pseudomonadati</taxon>
        <taxon>Pseudomonadota</taxon>
        <taxon>Alphaproteobacteria</taxon>
        <taxon>Hyphomicrobiales</taxon>
        <taxon>Rhizobiaceae</taxon>
        <taxon>Rhizobium/Agrobacterium group</taxon>
        <taxon>Rhizobium</taxon>
    </lineage>
</organism>
<evidence type="ECO:0000313" key="1">
    <source>
        <dbReference type="EMBL" id="KAA1183605.1"/>
    </source>
</evidence>
<dbReference type="InterPro" id="IPR038696">
    <property type="entry name" value="IalB_sf"/>
</dbReference>
<proteinExistence type="predicted"/>
<sequence length="208" mass="22006">MSCGAGRRNVLFQAERSYPLPVSTFISTRTIGRIFRATLTFACASAALTLAPAAFAQSALPNGASSLQEAYQDWRVACNQSDKAPVCTISQDQTQQNGQRLLAVELQMRPDGSGVATLLLPFGIVLDSGVTPNIDDQAPLKPVRFRTCLPNGCIALLPLDAATLAKLRTGSRLNLKVVADGGNALGFQVSLQGFSAAVDRIAALSDRK</sequence>
<dbReference type="AlphaFoldDB" id="A0A5B0WB68"/>